<dbReference type="EMBL" id="AP025739">
    <property type="protein sequence ID" value="BDI31040.1"/>
    <property type="molecule type" value="Genomic_DNA"/>
</dbReference>
<dbReference type="KEGG" id="ccot:CCAX7_30910"/>
<dbReference type="AlphaFoldDB" id="A0A402CSM0"/>
<accession>A0A402CSM0</accession>
<reference evidence="1 2" key="1">
    <citation type="journal article" date="2019" name="Int. J. Syst. Evol. Microbiol.">
        <title>Capsulimonas corticalis gen. nov., sp. nov., an aerobic capsulated bacterium, of a novel bacterial order, Capsulimonadales ord. nov., of the class Armatimonadia of the phylum Armatimonadetes.</title>
        <authorList>
            <person name="Li J."/>
            <person name="Kudo C."/>
            <person name="Tonouchi A."/>
        </authorList>
    </citation>
    <scope>NUCLEOTIDE SEQUENCE [LARGE SCALE GENOMIC DNA]</scope>
    <source>
        <strain evidence="1 2">AX-7</strain>
    </source>
</reference>
<gene>
    <name evidence="1" type="ORF">CCAX7_30910</name>
</gene>
<proteinExistence type="predicted"/>
<organism evidence="1 2">
    <name type="scientific">Capsulimonas corticalis</name>
    <dbReference type="NCBI Taxonomy" id="2219043"/>
    <lineage>
        <taxon>Bacteria</taxon>
        <taxon>Bacillati</taxon>
        <taxon>Armatimonadota</taxon>
        <taxon>Armatimonadia</taxon>
        <taxon>Capsulimonadales</taxon>
        <taxon>Capsulimonadaceae</taxon>
        <taxon>Capsulimonas</taxon>
    </lineage>
</organism>
<evidence type="ECO:0000313" key="2">
    <source>
        <dbReference type="Proteomes" id="UP000287394"/>
    </source>
</evidence>
<dbReference type="Proteomes" id="UP000287394">
    <property type="component" value="Chromosome"/>
</dbReference>
<keyword evidence="2" id="KW-1185">Reference proteome</keyword>
<sequence length="115" mass="12186">MALLEFTLVADWSTQPVYVPVVLRSVGPVIVPNVIACVVGFTVYVTVHLTALAVELLSLPTIVAVPTPPTSVGLLMEYASDHSPVVVVKTPRSYNVSGVAPEVDPFTVVGHHKKA</sequence>
<name>A0A402CSM0_9BACT</name>
<protein>
    <submittedName>
        <fullName evidence="1">Uncharacterized protein</fullName>
    </submittedName>
</protein>
<evidence type="ECO:0000313" key="1">
    <source>
        <dbReference type="EMBL" id="BDI31040.1"/>
    </source>
</evidence>